<dbReference type="InterPro" id="IPR003439">
    <property type="entry name" value="ABC_transporter-like_ATP-bd"/>
</dbReference>
<evidence type="ECO:0000256" key="10">
    <source>
        <dbReference type="ARBA" id="ARBA00025157"/>
    </source>
</evidence>
<dbReference type="CDD" id="cd03225">
    <property type="entry name" value="ABC_cobalt_CbiO_domain1"/>
    <property type="match status" value="2"/>
</dbReference>
<evidence type="ECO:0000256" key="6">
    <source>
        <dbReference type="ARBA" id="ARBA00022741"/>
    </source>
</evidence>
<dbReference type="Proteomes" id="UP000657421">
    <property type="component" value="Unassembled WGS sequence"/>
</dbReference>
<organism evidence="12 13">
    <name type="scientific">Jingyaoa shaoxingensis</name>
    <dbReference type="NCBI Taxonomy" id="2763671"/>
    <lineage>
        <taxon>Bacteria</taxon>
        <taxon>Bacillati</taxon>
        <taxon>Bacillota</taxon>
        <taxon>Clostridia</taxon>
        <taxon>Lachnospirales</taxon>
        <taxon>Lachnospiraceae</taxon>
        <taxon>Jingyaoa</taxon>
    </lineage>
</organism>
<evidence type="ECO:0000256" key="9">
    <source>
        <dbReference type="ARBA" id="ARBA00023136"/>
    </source>
</evidence>
<gene>
    <name evidence="12" type="ORF">H8716_05735</name>
</gene>
<comment type="subcellular location">
    <subcellularLocation>
        <location evidence="1">Cell membrane</location>
        <topology evidence="1">Peripheral membrane protein</topology>
    </subcellularLocation>
</comment>
<sequence length="574" mass="64400">MEPIIEFCDYSFKYRAQKEPTLKEINLKIYPGEKVLIVGPSGSGKSTLAHCLNGLVPFSYPGESSGSLKIKGKDPKEEGIFGMSKLVGTVLQDTDGQFIGLTVAEDIAFSLENECTDQKEMVQRVNETARELDLEKLLDHAPGELSGGQKQRVSMAGVMIDRVEILLFDEPLANLDPASGKRTIGLIDRIQKNDHTTIVIIEHRLEDVLYRDVDRIVVVGDGKIVADMTPDALLAASVLEQEGIREPLYLTACKYMGIPVTEERKPQHVESFDLAGMEEKARQWYQKTAWVPRQTDTEELLEVKNVSFGYTEGQQVLRNVSLKVKKGEMLSIVGKNGAGKSTLSSLICGFLQTADGSICYRGFDMKNWSIKERGEKIGFVMQSPNQMISKAMIFDEVALGLVIRQVPEEEIKERVHHALKICGLYEMRNWPVSALSFGQKKRVTIASILVMEPEMIILDEPTAGQDYRHYTEIMEFLKKLNQESGITIMMITHDMHLMLEYTDRAIVLADGQILTDDTPAAILTDEHLAEQANLKKTSLYDLAVKCGITDASGFVERFIQYDRKEREHVQNSEI</sequence>
<comment type="function">
    <text evidence="10">Probably part of an ABC transporter complex. Responsible for energy coupling to the transport system.</text>
</comment>
<dbReference type="SUPFAM" id="SSF52540">
    <property type="entry name" value="P-loop containing nucleoside triphosphate hydrolases"/>
    <property type="match status" value="2"/>
</dbReference>
<dbReference type="InterPro" id="IPR027417">
    <property type="entry name" value="P-loop_NTPase"/>
</dbReference>
<dbReference type="InterPro" id="IPR050095">
    <property type="entry name" value="ECF_ABC_transporter_ATP-bd"/>
</dbReference>
<reference evidence="12 13" key="1">
    <citation type="submission" date="2020-08" db="EMBL/GenBank/DDBJ databases">
        <title>Genome public.</title>
        <authorList>
            <person name="Liu C."/>
            <person name="Sun Q."/>
        </authorList>
    </citation>
    <scope>NUCLEOTIDE SEQUENCE [LARGE SCALE GENOMIC DNA]</scope>
    <source>
        <strain evidence="12 13">NSJ-46</strain>
    </source>
</reference>
<protein>
    <submittedName>
        <fullName evidence="12">ABC transporter ATP-binding protein</fullName>
    </submittedName>
</protein>
<name>A0ABR7N868_9FIRM</name>
<comment type="caution">
    <text evidence="12">The sequence shown here is derived from an EMBL/GenBank/DDBJ whole genome shotgun (WGS) entry which is preliminary data.</text>
</comment>
<evidence type="ECO:0000256" key="3">
    <source>
        <dbReference type="ARBA" id="ARBA00022448"/>
    </source>
</evidence>
<evidence type="ECO:0000313" key="13">
    <source>
        <dbReference type="Proteomes" id="UP000657421"/>
    </source>
</evidence>
<keyword evidence="6" id="KW-0547">Nucleotide-binding</keyword>
<dbReference type="Pfam" id="PF00005">
    <property type="entry name" value="ABC_tran"/>
    <property type="match status" value="2"/>
</dbReference>
<keyword evidence="9" id="KW-0472">Membrane</keyword>
<evidence type="ECO:0000256" key="1">
    <source>
        <dbReference type="ARBA" id="ARBA00004202"/>
    </source>
</evidence>
<dbReference type="InterPro" id="IPR022216">
    <property type="entry name" value="ABC_Co_transporter"/>
</dbReference>
<comment type="similarity">
    <text evidence="2">Belongs to the ABC transporter superfamily.</text>
</comment>
<dbReference type="InterPro" id="IPR003593">
    <property type="entry name" value="AAA+_ATPase"/>
</dbReference>
<evidence type="ECO:0000256" key="4">
    <source>
        <dbReference type="ARBA" id="ARBA00022475"/>
    </source>
</evidence>
<keyword evidence="8" id="KW-1278">Translocase</keyword>
<dbReference type="Pfam" id="PF12558">
    <property type="entry name" value="DUF3744"/>
    <property type="match status" value="1"/>
</dbReference>
<keyword evidence="4" id="KW-1003">Cell membrane</keyword>
<dbReference type="PANTHER" id="PTHR43553:SF26">
    <property type="entry name" value="ABC TRANSPORTER ATP-BINDING PROTEIN BC_2655-RELATED"/>
    <property type="match status" value="1"/>
</dbReference>
<evidence type="ECO:0000259" key="11">
    <source>
        <dbReference type="PROSITE" id="PS50893"/>
    </source>
</evidence>
<dbReference type="NCBIfam" id="NF010167">
    <property type="entry name" value="PRK13648.1"/>
    <property type="match status" value="2"/>
</dbReference>
<accession>A0ABR7N868</accession>
<dbReference type="GO" id="GO:0005524">
    <property type="term" value="F:ATP binding"/>
    <property type="evidence" value="ECO:0007669"/>
    <property type="project" value="UniProtKB-KW"/>
</dbReference>
<keyword evidence="5" id="KW-0677">Repeat</keyword>
<dbReference type="PROSITE" id="PS00211">
    <property type="entry name" value="ABC_TRANSPORTER_1"/>
    <property type="match status" value="2"/>
</dbReference>
<dbReference type="PANTHER" id="PTHR43553">
    <property type="entry name" value="HEAVY METAL TRANSPORTER"/>
    <property type="match status" value="1"/>
</dbReference>
<dbReference type="Gene3D" id="3.40.50.300">
    <property type="entry name" value="P-loop containing nucleotide triphosphate hydrolases"/>
    <property type="match status" value="2"/>
</dbReference>
<dbReference type="PROSITE" id="PS50893">
    <property type="entry name" value="ABC_TRANSPORTER_2"/>
    <property type="match status" value="2"/>
</dbReference>
<keyword evidence="13" id="KW-1185">Reference proteome</keyword>
<dbReference type="InterPro" id="IPR017871">
    <property type="entry name" value="ABC_transporter-like_CS"/>
</dbReference>
<feature type="domain" description="ABC transporter" evidence="11">
    <location>
        <begin position="5"/>
        <end position="246"/>
    </location>
</feature>
<evidence type="ECO:0000256" key="2">
    <source>
        <dbReference type="ARBA" id="ARBA00005417"/>
    </source>
</evidence>
<dbReference type="RefSeq" id="WP_249307622.1">
    <property type="nucleotide sequence ID" value="NZ_JACRSZ010000004.1"/>
</dbReference>
<dbReference type="SMART" id="SM00382">
    <property type="entry name" value="AAA"/>
    <property type="match status" value="2"/>
</dbReference>
<dbReference type="InterPro" id="IPR015856">
    <property type="entry name" value="ABC_transpr_CbiO/EcfA_su"/>
</dbReference>
<keyword evidence="7 12" id="KW-0067">ATP-binding</keyword>
<dbReference type="EMBL" id="JACRSZ010000004">
    <property type="protein sequence ID" value="MBC8572589.1"/>
    <property type="molecule type" value="Genomic_DNA"/>
</dbReference>
<proteinExistence type="inferred from homology"/>
<evidence type="ECO:0000313" key="12">
    <source>
        <dbReference type="EMBL" id="MBC8572589.1"/>
    </source>
</evidence>
<evidence type="ECO:0000256" key="7">
    <source>
        <dbReference type="ARBA" id="ARBA00022840"/>
    </source>
</evidence>
<feature type="domain" description="ABC transporter" evidence="11">
    <location>
        <begin position="301"/>
        <end position="535"/>
    </location>
</feature>
<keyword evidence="3" id="KW-0813">Transport</keyword>
<evidence type="ECO:0000256" key="5">
    <source>
        <dbReference type="ARBA" id="ARBA00022737"/>
    </source>
</evidence>
<evidence type="ECO:0000256" key="8">
    <source>
        <dbReference type="ARBA" id="ARBA00022967"/>
    </source>
</evidence>